<dbReference type="PANTHER" id="PTHR46585:SF1">
    <property type="entry name" value="CHROMO DOMAIN-CONTAINING PROTEIN"/>
    <property type="match status" value="1"/>
</dbReference>
<dbReference type="EMBL" id="JARBHB010000004">
    <property type="protein sequence ID" value="KAJ8884800.1"/>
    <property type="molecule type" value="Genomic_DNA"/>
</dbReference>
<reference evidence="1 2" key="1">
    <citation type="submission" date="2023-02" db="EMBL/GenBank/DDBJ databases">
        <title>LHISI_Scaffold_Assembly.</title>
        <authorList>
            <person name="Stuart O.P."/>
            <person name="Cleave R."/>
            <person name="Magrath M.J.L."/>
            <person name="Mikheyev A.S."/>
        </authorList>
    </citation>
    <scope>NUCLEOTIDE SEQUENCE [LARGE SCALE GENOMIC DNA]</scope>
    <source>
        <strain evidence="1">Daus_M_001</strain>
        <tissue evidence="1">Leg muscle</tissue>
    </source>
</reference>
<keyword evidence="2" id="KW-1185">Reference proteome</keyword>
<dbReference type="SUPFAM" id="SSF53098">
    <property type="entry name" value="Ribonuclease H-like"/>
    <property type="match status" value="1"/>
</dbReference>
<evidence type="ECO:0000313" key="2">
    <source>
        <dbReference type="Proteomes" id="UP001159363"/>
    </source>
</evidence>
<dbReference type="Proteomes" id="UP001159363">
    <property type="component" value="Chromosome X"/>
</dbReference>
<comment type="caution">
    <text evidence="1">The sequence shown here is derived from an EMBL/GenBank/DDBJ whole genome shotgun (WGS) entry which is preliminary data.</text>
</comment>
<accession>A0ABQ9HKU8</accession>
<dbReference type="PANTHER" id="PTHR46585">
    <property type="entry name" value="INTEGRASE CORE DOMAIN CONTAINING PROTEIN"/>
    <property type="match status" value="1"/>
</dbReference>
<organism evidence="1 2">
    <name type="scientific">Dryococelus australis</name>
    <dbReference type="NCBI Taxonomy" id="614101"/>
    <lineage>
        <taxon>Eukaryota</taxon>
        <taxon>Metazoa</taxon>
        <taxon>Ecdysozoa</taxon>
        <taxon>Arthropoda</taxon>
        <taxon>Hexapoda</taxon>
        <taxon>Insecta</taxon>
        <taxon>Pterygota</taxon>
        <taxon>Neoptera</taxon>
        <taxon>Polyneoptera</taxon>
        <taxon>Phasmatodea</taxon>
        <taxon>Verophasmatodea</taxon>
        <taxon>Anareolatae</taxon>
        <taxon>Phasmatidae</taxon>
        <taxon>Eurycanthinae</taxon>
        <taxon>Dryococelus</taxon>
    </lineage>
</organism>
<protein>
    <recommendedName>
        <fullName evidence="3">Integrase catalytic domain-containing protein</fullName>
    </recommendedName>
</protein>
<evidence type="ECO:0008006" key="3">
    <source>
        <dbReference type="Google" id="ProtNLM"/>
    </source>
</evidence>
<sequence>MYKDMGNCEHVVVEVLGSKMLQQVLCSQVQKLGVVVIAGLDGAIIHNRICTSTSWKYRALQPTREVTKDHRSSNDKGLDTFTHSFISQPVFISGREDNALHKPKKIQLAALPGEKKNSFKTRETMCIYSKLPERLAIYSRKKCVPQRAPHDRRKGWPLIMEGTGKARGKTSSRIRQQGMCQRTPQSFSSNRQKSLFPSTQTEYIFRLSMLKQRHKHNVGDNSGLHTSHIILTVRKTFSKSGDTSRIDNSSDPKQTLSAMSIEYRLLTRTPEATLHTGLHKTTPNEHNQTRMVAILHYWKIKSVAYFDSLCITTYKNTFTMHNKWTSVMWNDLCFIVAIRTSKWTKLENLYLFSKIFQQDKYKFLANFFYHHDKDEIISPSEALRNSVFIFDYVWSEPQGTIQHYFSFGKHLNVDCFARIPKHNLRDNTHTLIVFRVNNFSLQHIYNDHILHDMSFTNFKEICFCYWKDKITQRYKCVKEKYLQAKHAQMEHVMSRMDALHAAINTSNVKTPGIKVEPYLKTKSLTLKNTSPAHDKIFGVYRQGSVCFLGDSVITFLHEDKTKIYEYFPNCYSESDLEKDKGHVIQTNADSRSGSNDEHPKLHLLREIVGSLIFKNTIAGRFPLILWNNPSKLSFTTEGMSEPLRIPGSEFFNVHFKELMTDYGINHYVTYSGMKVTVIEQFNNYIKQLLYKHFTSRGSYNWIKILLEIREIYNFRYHRTINKKSPMGVKNNDLLKTKCRDMKENHSLKFVQYVHISKKPLQVRDEGVMGGILHPNPDSIRVLQTPRPEPYLYEDPASHFRRHSWRSLHLSSSSEGFFMQNLHTLTLALGDSEFTDASPGSSCPWVALMLKAVKGPLKLLSTVSWPQVPLSSSSEIRHAVGSLAVFALLNRTEYHSGYRSSEHTFWRTSNPQHPPKHVLKSPVVLQEGGGDTTQRRGVWGQGGDGRGSACAIAIAHADAHAIACACEGAARSVGWGSP</sequence>
<dbReference type="InterPro" id="IPR012337">
    <property type="entry name" value="RNaseH-like_sf"/>
</dbReference>
<evidence type="ECO:0000313" key="1">
    <source>
        <dbReference type="EMBL" id="KAJ8884800.1"/>
    </source>
</evidence>
<dbReference type="Gene3D" id="3.30.420.10">
    <property type="entry name" value="Ribonuclease H-like superfamily/Ribonuclease H"/>
    <property type="match status" value="1"/>
</dbReference>
<proteinExistence type="predicted"/>
<dbReference type="InterPro" id="IPR036397">
    <property type="entry name" value="RNaseH_sf"/>
</dbReference>
<name>A0ABQ9HKU8_9NEOP</name>
<gene>
    <name evidence="1" type="ORF">PR048_010996</name>
</gene>
<feature type="non-terminal residue" evidence="1">
    <location>
        <position position="977"/>
    </location>
</feature>